<keyword evidence="6 8" id="KW-0472">Membrane</keyword>
<dbReference type="PROSITE" id="PS50283">
    <property type="entry name" value="NA_SOLUT_SYMP_3"/>
    <property type="match status" value="1"/>
</dbReference>
<evidence type="ECO:0000256" key="8">
    <source>
        <dbReference type="SAM" id="Phobius"/>
    </source>
</evidence>
<evidence type="ECO:0000313" key="10">
    <source>
        <dbReference type="Proteomes" id="UP000606870"/>
    </source>
</evidence>
<feature type="transmembrane region" description="Helical" evidence="8">
    <location>
        <begin position="45"/>
        <end position="69"/>
    </location>
</feature>
<evidence type="ECO:0000256" key="1">
    <source>
        <dbReference type="ARBA" id="ARBA00004141"/>
    </source>
</evidence>
<accession>A0ABR6VIP1</accession>
<keyword evidence="4 8" id="KW-0812">Transmembrane</keyword>
<organism evidence="9 10">
    <name type="scientific">Megasphaera hominis</name>
    <dbReference type="NCBI Taxonomy" id="159836"/>
    <lineage>
        <taxon>Bacteria</taxon>
        <taxon>Bacillati</taxon>
        <taxon>Bacillota</taxon>
        <taxon>Negativicutes</taxon>
        <taxon>Veillonellales</taxon>
        <taxon>Veillonellaceae</taxon>
        <taxon>Megasphaera</taxon>
    </lineage>
</organism>
<dbReference type="Proteomes" id="UP000606870">
    <property type="component" value="Unassembled WGS sequence"/>
</dbReference>
<name>A0ABR6VIP1_9FIRM</name>
<feature type="transmembrane region" description="Helical" evidence="8">
    <location>
        <begin position="256"/>
        <end position="284"/>
    </location>
</feature>
<comment type="similarity">
    <text evidence="2 7">Belongs to the sodium:solute symporter (SSF) (TC 2.A.21) family.</text>
</comment>
<evidence type="ECO:0000313" key="9">
    <source>
        <dbReference type="EMBL" id="MBC3536602.1"/>
    </source>
</evidence>
<comment type="subcellular location">
    <subcellularLocation>
        <location evidence="1">Membrane</location>
        <topology evidence="1">Multi-pass membrane protein</topology>
    </subcellularLocation>
</comment>
<sequence length="465" mass="48738">MHLSVWHIIILLATVALVIGTGFYVGRSVRSADSYSLNGRSAGPWLVAGSIAGTVVGGGSTVGTAQFSFSFGLSAWWFTLGAGLAFCLMGLFYAKRLRRTNLTTIPQYLSLHYGKRAEEAAGIISSVGILFSAVASCIPGIEIIAALFRISAWQAALVLILLVAGYTFFGGMKSAGVGGILKMAIIWVSLAIAGGSAAYSLWSLPTLGVSFPASAFNLFGQGGSTALANLLALIVGIFCTQTYIQAVFSASKPAVASLGCFVAALIVIPVGLPSVSIGMYMHYFAPQSLPVLVLPLYLTEHQPVLVAGVALGGIMLSLIGSIGGLSLGIGTMVSHDILSPLLGIREDKKLLRLTRASVLGVMVVACGIAIVNQDTEVLFWNYLSMGLRGGGIFLPLTLAVFWPGHVKALWVVLSILGSTVAAMLASTVIPLPFDPLFAGLLVSLALLVPGLRWQKQPLLVQERRE</sequence>
<dbReference type="CDD" id="cd10322">
    <property type="entry name" value="SLC5sbd"/>
    <property type="match status" value="1"/>
</dbReference>
<dbReference type="InterPro" id="IPR001734">
    <property type="entry name" value="Na/solute_symporter"/>
</dbReference>
<feature type="transmembrane region" description="Helical" evidence="8">
    <location>
        <begin position="152"/>
        <end position="172"/>
    </location>
</feature>
<keyword evidence="10" id="KW-1185">Reference proteome</keyword>
<dbReference type="PANTHER" id="PTHR48086:SF7">
    <property type="entry name" value="SODIUM-SOLUTE SYMPORTER-RELATED"/>
    <property type="match status" value="1"/>
</dbReference>
<dbReference type="EMBL" id="JACOGK010000011">
    <property type="protein sequence ID" value="MBC3536602.1"/>
    <property type="molecule type" value="Genomic_DNA"/>
</dbReference>
<feature type="transmembrane region" description="Helical" evidence="8">
    <location>
        <begin position="222"/>
        <end position="244"/>
    </location>
</feature>
<evidence type="ECO:0000256" key="7">
    <source>
        <dbReference type="RuleBase" id="RU362091"/>
    </source>
</evidence>
<comment type="caution">
    <text evidence="9">The sequence shown here is derived from an EMBL/GenBank/DDBJ whole genome shotgun (WGS) entry which is preliminary data.</text>
</comment>
<evidence type="ECO:0000256" key="5">
    <source>
        <dbReference type="ARBA" id="ARBA00022989"/>
    </source>
</evidence>
<gene>
    <name evidence="9" type="ORF">H8J70_04975</name>
</gene>
<feature type="transmembrane region" description="Helical" evidence="8">
    <location>
        <begin position="75"/>
        <end position="94"/>
    </location>
</feature>
<feature type="transmembrane region" description="Helical" evidence="8">
    <location>
        <begin position="120"/>
        <end position="146"/>
    </location>
</feature>
<feature type="transmembrane region" description="Helical" evidence="8">
    <location>
        <begin position="6"/>
        <end position="25"/>
    </location>
</feature>
<feature type="transmembrane region" description="Helical" evidence="8">
    <location>
        <begin position="184"/>
        <end position="202"/>
    </location>
</feature>
<feature type="transmembrane region" description="Helical" evidence="8">
    <location>
        <begin position="435"/>
        <end position="453"/>
    </location>
</feature>
<dbReference type="InterPro" id="IPR050277">
    <property type="entry name" value="Sodium:Solute_Symporter"/>
</dbReference>
<reference evidence="9 10" key="1">
    <citation type="submission" date="2020-08" db="EMBL/GenBank/DDBJ databases">
        <authorList>
            <person name="Liu C."/>
            <person name="Sun Q."/>
        </authorList>
    </citation>
    <scope>NUCLEOTIDE SEQUENCE [LARGE SCALE GENOMIC DNA]</scope>
    <source>
        <strain evidence="9 10">NSJ-59</strain>
    </source>
</reference>
<evidence type="ECO:0000256" key="3">
    <source>
        <dbReference type="ARBA" id="ARBA00022448"/>
    </source>
</evidence>
<evidence type="ECO:0000256" key="4">
    <source>
        <dbReference type="ARBA" id="ARBA00022692"/>
    </source>
</evidence>
<keyword evidence="5 8" id="KW-1133">Transmembrane helix</keyword>
<evidence type="ECO:0000256" key="2">
    <source>
        <dbReference type="ARBA" id="ARBA00006434"/>
    </source>
</evidence>
<feature type="transmembrane region" description="Helical" evidence="8">
    <location>
        <begin position="304"/>
        <end position="329"/>
    </location>
</feature>
<feature type="transmembrane region" description="Helical" evidence="8">
    <location>
        <begin position="350"/>
        <end position="371"/>
    </location>
</feature>
<evidence type="ECO:0000256" key="6">
    <source>
        <dbReference type="ARBA" id="ARBA00023136"/>
    </source>
</evidence>
<dbReference type="PANTHER" id="PTHR48086">
    <property type="entry name" value="SODIUM/PROLINE SYMPORTER-RELATED"/>
    <property type="match status" value="1"/>
</dbReference>
<protein>
    <submittedName>
        <fullName evidence="9">Sodium:solute symporter family protein</fullName>
    </submittedName>
</protein>
<feature type="transmembrane region" description="Helical" evidence="8">
    <location>
        <begin position="377"/>
        <end position="401"/>
    </location>
</feature>
<dbReference type="InterPro" id="IPR038377">
    <property type="entry name" value="Na/Glc_symporter_sf"/>
</dbReference>
<dbReference type="Pfam" id="PF00474">
    <property type="entry name" value="SSF"/>
    <property type="match status" value="1"/>
</dbReference>
<feature type="transmembrane region" description="Helical" evidence="8">
    <location>
        <begin position="408"/>
        <end position="429"/>
    </location>
</feature>
<keyword evidence="3" id="KW-0813">Transport</keyword>
<proteinExistence type="inferred from homology"/>
<dbReference type="Gene3D" id="1.20.1730.10">
    <property type="entry name" value="Sodium/glucose cotransporter"/>
    <property type="match status" value="1"/>
</dbReference>